<dbReference type="SUPFAM" id="SSF51735">
    <property type="entry name" value="NAD(P)-binding Rossmann-fold domains"/>
    <property type="match status" value="1"/>
</dbReference>
<dbReference type="Gene3D" id="1.10.1040.50">
    <property type="match status" value="1"/>
</dbReference>
<dbReference type="InterPro" id="IPR006108">
    <property type="entry name" value="3HC_DH_C"/>
</dbReference>
<dbReference type="InterPro" id="IPR022694">
    <property type="entry name" value="3-OHacyl-CoA_DH"/>
</dbReference>
<protein>
    <recommendedName>
        <fullName evidence="5">3-hydroxyacyl-CoA dehydrogenase NAD binding domain-containing protein</fullName>
    </recommendedName>
</protein>
<keyword evidence="1" id="KW-0560">Oxidoreductase</keyword>
<dbReference type="EMBL" id="UINC01199570">
    <property type="protein sequence ID" value="SVE18066.1"/>
    <property type="molecule type" value="Genomic_DNA"/>
</dbReference>
<evidence type="ECO:0000313" key="4">
    <source>
        <dbReference type="EMBL" id="SVE18066.1"/>
    </source>
</evidence>
<evidence type="ECO:0000259" key="2">
    <source>
        <dbReference type="Pfam" id="PF00725"/>
    </source>
</evidence>
<dbReference type="PANTHER" id="PTHR48075">
    <property type="entry name" value="3-HYDROXYACYL-COA DEHYDROGENASE FAMILY PROTEIN"/>
    <property type="match status" value="1"/>
</dbReference>
<dbReference type="Gene3D" id="3.40.50.720">
    <property type="entry name" value="NAD(P)-binding Rossmann-like Domain"/>
    <property type="match status" value="1"/>
</dbReference>
<feature type="domain" description="3-hydroxyacyl-CoA dehydrogenase C-terminal" evidence="2">
    <location>
        <begin position="168"/>
        <end position="239"/>
    </location>
</feature>
<accession>A0A383BD19</accession>
<reference evidence="4" key="1">
    <citation type="submission" date="2018-05" db="EMBL/GenBank/DDBJ databases">
        <authorList>
            <person name="Lanie J.A."/>
            <person name="Ng W.-L."/>
            <person name="Kazmierczak K.M."/>
            <person name="Andrzejewski T.M."/>
            <person name="Davidsen T.M."/>
            <person name="Wayne K.J."/>
            <person name="Tettelin H."/>
            <person name="Glass J.I."/>
            <person name="Rusch D."/>
            <person name="Podicherti R."/>
            <person name="Tsui H.-C.T."/>
            <person name="Winkler M.E."/>
        </authorList>
    </citation>
    <scope>NUCLEOTIDE SEQUENCE</scope>
</reference>
<gene>
    <name evidence="4" type="ORF">METZ01_LOCUS470920</name>
</gene>
<sequence>IAAHTANAGIPTLLLDLDAKTAANGLKRARKLKPDPFFTKHTYRTITVGGFDSHLAQIAESDWIVEAVVEQLAVKQELLRKVEQHRAQDTIVSSNTSGIPIATISEGFSDNFRQHWLGTHFFNPPRYLPLLEVIPTTDTDPVVVKSIVAFGDRVLGKGVVVAKDTPNFIGNRIGLYGVMRVLEQLVNGKYTIEEIDAMTGPLLGRAKSATFRTLDIAGIDILTHVMNNLATQLETDEERAAFELPP</sequence>
<dbReference type="PANTHER" id="PTHR48075:SF7">
    <property type="entry name" value="3-HYDROXYACYL-COA DEHYDROGENASE-RELATED"/>
    <property type="match status" value="1"/>
</dbReference>
<dbReference type="InterPro" id="IPR006176">
    <property type="entry name" value="3-OHacyl-CoA_DH_NAD-bd"/>
</dbReference>
<feature type="non-terminal residue" evidence="4">
    <location>
        <position position="1"/>
    </location>
</feature>
<dbReference type="GO" id="GO:0070403">
    <property type="term" value="F:NAD+ binding"/>
    <property type="evidence" value="ECO:0007669"/>
    <property type="project" value="InterPro"/>
</dbReference>
<dbReference type="SUPFAM" id="SSF48179">
    <property type="entry name" value="6-phosphogluconate dehydrogenase C-terminal domain-like"/>
    <property type="match status" value="1"/>
</dbReference>
<name>A0A383BD19_9ZZZZ</name>
<evidence type="ECO:0000259" key="3">
    <source>
        <dbReference type="Pfam" id="PF02737"/>
    </source>
</evidence>
<dbReference type="Pfam" id="PF02737">
    <property type="entry name" value="3HCDH_N"/>
    <property type="match status" value="1"/>
</dbReference>
<evidence type="ECO:0000256" key="1">
    <source>
        <dbReference type="ARBA" id="ARBA00023002"/>
    </source>
</evidence>
<dbReference type="InterPro" id="IPR008927">
    <property type="entry name" value="6-PGluconate_DH-like_C_sf"/>
</dbReference>
<dbReference type="GO" id="GO:0016616">
    <property type="term" value="F:oxidoreductase activity, acting on the CH-OH group of donors, NAD or NADP as acceptor"/>
    <property type="evidence" value="ECO:0007669"/>
    <property type="project" value="InterPro"/>
</dbReference>
<feature type="domain" description="3-hydroxyacyl-CoA dehydrogenase NAD binding" evidence="3">
    <location>
        <begin position="1"/>
        <end position="165"/>
    </location>
</feature>
<evidence type="ECO:0008006" key="5">
    <source>
        <dbReference type="Google" id="ProtNLM"/>
    </source>
</evidence>
<feature type="non-terminal residue" evidence="4">
    <location>
        <position position="246"/>
    </location>
</feature>
<dbReference type="AlphaFoldDB" id="A0A383BD19"/>
<dbReference type="GO" id="GO:0006631">
    <property type="term" value="P:fatty acid metabolic process"/>
    <property type="evidence" value="ECO:0007669"/>
    <property type="project" value="InterPro"/>
</dbReference>
<dbReference type="Pfam" id="PF00725">
    <property type="entry name" value="3HCDH"/>
    <property type="match status" value="1"/>
</dbReference>
<organism evidence="4">
    <name type="scientific">marine metagenome</name>
    <dbReference type="NCBI Taxonomy" id="408172"/>
    <lineage>
        <taxon>unclassified sequences</taxon>
        <taxon>metagenomes</taxon>
        <taxon>ecological metagenomes</taxon>
    </lineage>
</organism>
<dbReference type="InterPro" id="IPR036291">
    <property type="entry name" value="NAD(P)-bd_dom_sf"/>
</dbReference>
<dbReference type="PIRSF" id="PIRSF000105">
    <property type="entry name" value="HCDH"/>
    <property type="match status" value="1"/>
</dbReference>
<proteinExistence type="predicted"/>